<dbReference type="RefSeq" id="WP_125875231.1">
    <property type="nucleotide sequence ID" value="NZ_RHRS01000110.1"/>
</dbReference>
<name>A0A427H7U3_ECTOL</name>
<gene>
    <name evidence="1" type="ORF">EGJ44_22165</name>
</gene>
<dbReference type="AlphaFoldDB" id="A0A427H7U3"/>
<comment type="caution">
    <text evidence="1">The sequence shown here is derived from an EMBL/GenBank/DDBJ whole genome shotgun (WGS) entry which is preliminary data.</text>
</comment>
<evidence type="ECO:0000313" key="1">
    <source>
        <dbReference type="EMBL" id="RRW26499.1"/>
    </source>
</evidence>
<organism evidence="1 2">
    <name type="scientific">Ectopseudomonas oleovorans</name>
    <name type="common">Pseudomonas oleovorans</name>
    <dbReference type="NCBI Taxonomy" id="301"/>
    <lineage>
        <taxon>Bacteria</taxon>
        <taxon>Pseudomonadati</taxon>
        <taxon>Pseudomonadota</taxon>
        <taxon>Gammaproteobacteria</taxon>
        <taxon>Pseudomonadales</taxon>
        <taxon>Pseudomonadaceae</taxon>
        <taxon>Ectopseudomonas</taxon>
    </lineage>
</organism>
<protein>
    <submittedName>
        <fullName evidence="1">Transcriptional regulator</fullName>
    </submittedName>
</protein>
<sequence>MTPHTAAPSKALIRRKGLCDWLDLSSATFDRLRKNDPSFPKPIKNGDARQAGVHFVVSEVEAWLEAKIAGRDAA</sequence>
<evidence type="ECO:0000313" key="2">
    <source>
        <dbReference type="Proteomes" id="UP000272833"/>
    </source>
</evidence>
<dbReference type="EMBL" id="RHRS01000110">
    <property type="protein sequence ID" value="RRW26499.1"/>
    <property type="molecule type" value="Genomic_DNA"/>
</dbReference>
<proteinExistence type="predicted"/>
<accession>A0A427H7U3</accession>
<reference evidence="1 2" key="1">
    <citation type="submission" date="2018-10" db="EMBL/GenBank/DDBJ databases">
        <title>Transmission dynamics of multidrug resistant bacteria on intensive care unit surfaces.</title>
        <authorList>
            <person name="D'Souza A.W."/>
            <person name="Potter R.F."/>
            <person name="Wallace M."/>
            <person name="Shupe A."/>
            <person name="Patel S."/>
            <person name="Sun S."/>
            <person name="Gul D."/>
            <person name="Kwon J.H."/>
            <person name="Andleeb S."/>
            <person name="Burnham C.-A.D."/>
            <person name="Dantas G."/>
        </authorList>
    </citation>
    <scope>NUCLEOTIDE SEQUENCE [LARGE SCALE GENOMIC DNA]</scope>
    <source>
        <strain evidence="1 2">PO_271</strain>
    </source>
</reference>
<dbReference type="Proteomes" id="UP000272833">
    <property type="component" value="Unassembled WGS sequence"/>
</dbReference>